<dbReference type="PROSITE" id="PS51257">
    <property type="entry name" value="PROKAR_LIPOPROTEIN"/>
    <property type="match status" value="1"/>
</dbReference>
<evidence type="ECO:0000313" key="4">
    <source>
        <dbReference type="Proteomes" id="UP000033202"/>
    </source>
</evidence>
<keyword evidence="1" id="KW-0732">Signal</keyword>
<evidence type="ECO:0000313" key="3">
    <source>
        <dbReference type="EMBL" id="GAO39910.1"/>
    </source>
</evidence>
<reference evidence="3 4" key="1">
    <citation type="submission" date="2015-04" db="EMBL/GenBank/DDBJ databases">
        <title>Whole genome shotgun sequence of Sphingomonas changbaiensis NBRC 104936.</title>
        <authorList>
            <person name="Katano-Makiyama Y."/>
            <person name="Hosoyama A."/>
            <person name="Hashimoto M."/>
            <person name="Noguchi M."/>
            <person name="Tsuchikane K."/>
            <person name="Ohji S."/>
            <person name="Yamazoe A."/>
            <person name="Ichikawa N."/>
            <person name="Kimura A."/>
            <person name="Fujita N."/>
        </authorList>
    </citation>
    <scope>NUCLEOTIDE SEQUENCE [LARGE SCALE GENOMIC DNA]</scope>
    <source>
        <strain evidence="3 4">NBRC 104936</strain>
    </source>
</reference>
<accession>A0A0E9MS16</accession>
<dbReference type="PANTHER" id="PTHR39200:SF1">
    <property type="entry name" value="AUTO-TRANSPORTER ADHESIN HEAD GIN DOMAIN-CONTAINING PROTEIN-RELATED"/>
    <property type="match status" value="1"/>
</dbReference>
<organism evidence="3 4">
    <name type="scientific">Sphingomonas changbaiensis NBRC 104936</name>
    <dbReference type="NCBI Taxonomy" id="1219043"/>
    <lineage>
        <taxon>Bacteria</taxon>
        <taxon>Pseudomonadati</taxon>
        <taxon>Pseudomonadota</taxon>
        <taxon>Alphaproteobacteria</taxon>
        <taxon>Sphingomonadales</taxon>
        <taxon>Sphingomonadaceae</taxon>
        <taxon>Sphingomonas</taxon>
    </lineage>
</organism>
<evidence type="ECO:0000256" key="1">
    <source>
        <dbReference type="SAM" id="SignalP"/>
    </source>
</evidence>
<dbReference type="PANTHER" id="PTHR39200">
    <property type="entry name" value="HYPOTHETICAL EXPORTED PROTEIN"/>
    <property type="match status" value="1"/>
</dbReference>
<dbReference type="RefSeq" id="WP_046348726.1">
    <property type="nucleotide sequence ID" value="NZ_BBWU01000040.1"/>
</dbReference>
<evidence type="ECO:0000259" key="2">
    <source>
        <dbReference type="Pfam" id="PF10988"/>
    </source>
</evidence>
<comment type="caution">
    <text evidence="3">The sequence shown here is derived from an EMBL/GenBank/DDBJ whole genome shotgun (WGS) entry which is preliminary data.</text>
</comment>
<dbReference type="AlphaFoldDB" id="A0A0E9MS16"/>
<protein>
    <recommendedName>
        <fullName evidence="2">Putative auto-transporter adhesin head GIN domain-containing protein</fullName>
    </recommendedName>
</protein>
<dbReference type="EMBL" id="BBWU01000040">
    <property type="protein sequence ID" value="GAO39910.1"/>
    <property type="molecule type" value="Genomic_DNA"/>
</dbReference>
<feature type="chain" id="PRO_5002429976" description="Putative auto-transporter adhesin head GIN domain-containing protein" evidence="1">
    <location>
        <begin position="23"/>
        <end position="238"/>
    </location>
</feature>
<proteinExistence type="predicted"/>
<dbReference type="Proteomes" id="UP000033202">
    <property type="component" value="Unassembled WGS sequence"/>
</dbReference>
<name>A0A0E9MS16_9SPHN</name>
<dbReference type="OrthoDB" id="7841570at2"/>
<keyword evidence="4" id="KW-1185">Reference proteome</keyword>
<gene>
    <name evidence="3" type="ORF">SCH01S_40_00050</name>
</gene>
<dbReference type="Pfam" id="PF10988">
    <property type="entry name" value="DUF2807"/>
    <property type="match status" value="1"/>
</dbReference>
<dbReference type="STRING" id="1219043.SCH01S_40_00050"/>
<feature type="signal peptide" evidence="1">
    <location>
        <begin position="1"/>
        <end position="22"/>
    </location>
</feature>
<sequence>MPRMTFVAAAAALLAGCGVVHAESHDSGSGSRSFDVHGFDRVSLRGSDNVVVRVGGAESVTATGPNAVLDKLEIKVVDGELRVGREKHWGFNWSSDHEPTVITVTLPRLRAASIAGSGDMKVDNVQTPTFEGSVAGSGNLTIGTLQADSASLDVAGSGDTSVAGSAKSIDVSIAGSGNVDARGLKSERAKISIAGSGDVRAAVSGEANVSIIGSGDVDIAGNPRCHVSKMGSGDVRCG</sequence>
<dbReference type="Gene3D" id="2.160.20.120">
    <property type="match status" value="1"/>
</dbReference>
<feature type="domain" description="Putative auto-transporter adhesin head GIN" evidence="2">
    <location>
        <begin position="39"/>
        <end position="223"/>
    </location>
</feature>
<dbReference type="InterPro" id="IPR021255">
    <property type="entry name" value="DUF2807"/>
</dbReference>